<dbReference type="EMBL" id="CP019124">
    <property type="protein sequence ID" value="APX88425.1"/>
    <property type="molecule type" value="Genomic_DNA"/>
</dbReference>
<keyword evidence="2" id="KW-1185">Reference proteome</keyword>
<gene>
    <name evidence="1" type="ORF">BV394_00670</name>
</gene>
<dbReference type="InterPro" id="IPR037103">
    <property type="entry name" value="Tubulin/FtsZ-like_C"/>
</dbReference>
<dbReference type="Gene3D" id="3.30.1330.20">
    <property type="entry name" value="Tubulin/FtsZ, C-terminal domain"/>
    <property type="match status" value="1"/>
</dbReference>
<dbReference type="Pfam" id="PF09585">
    <property type="entry name" value="Lin0512_fam"/>
    <property type="match status" value="1"/>
</dbReference>
<evidence type="ECO:0000313" key="2">
    <source>
        <dbReference type="Proteomes" id="UP000187266"/>
    </source>
</evidence>
<organism evidence="1 2">
    <name type="scientific">Brevirhabdus pacifica</name>
    <dbReference type="NCBI Taxonomy" id="1267768"/>
    <lineage>
        <taxon>Bacteria</taxon>
        <taxon>Pseudomonadati</taxon>
        <taxon>Pseudomonadota</taxon>
        <taxon>Alphaproteobacteria</taxon>
        <taxon>Rhodobacterales</taxon>
        <taxon>Paracoccaceae</taxon>
        <taxon>Brevirhabdus</taxon>
    </lineage>
</organism>
<accession>A0A1U7DEQ4</accession>
<dbReference type="InterPro" id="IPR011719">
    <property type="entry name" value="CHP02058"/>
</dbReference>
<accession>A0A2M9DH60</accession>
<protein>
    <submittedName>
        <fullName evidence="1">Uncharacterized protein</fullName>
    </submittedName>
</protein>
<dbReference type="RefSeq" id="WP_076978449.1">
    <property type="nucleotide sequence ID" value="NZ_CP019124.1"/>
</dbReference>
<name>A0A1U7DEQ4_9RHOB</name>
<dbReference type="Proteomes" id="UP000187266">
    <property type="component" value="Chromosome"/>
</dbReference>
<dbReference type="STRING" id="1267768.BV394_00670"/>
<proteinExistence type="predicted"/>
<sequence>MSEMKRLLIQMGQGTDSEGDATAAARAAIENARQGADLRIFETLDLDPGRAELRVGLGLPDPYAANLDALRNMLEAGPWGKVVIRPCVGGLAITDPLGGHEHVTVAAALETFVPDAGGPWRADG</sequence>
<dbReference type="AlphaFoldDB" id="A0A1U7DEQ4"/>
<evidence type="ECO:0000313" key="1">
    <source>
        <dbReference type="EMBL" id="APX88425.1"/>
    </source>
</evidence>
<reference evidence="1 2" key="1">
    <citation type="submission" date="2017-01" db="EMBL/GenBank/DDBJ databases">
        <title>Genomic analysis of Xuhuaishuia manganoxidans DY6-4.</title>
        <authorList>
            <person name="Wang X."/>
        </authorList>
    </citation>
    <scope>NUCLEOTIDE SEQUENCE [LARGE SCALE GENOMIC DNA]</scope>
    <source>
        <strain evidence="1 2">DY6-4</strain>
    </source>
</reference>